<dbReference type="InterPro" id="IPR011990">
    <property type="entry name" value="TPR-like_helical_dom_sf"/>
</dbReference>
<dbReference type="Gene3D" id="3.40.50.1010">
    <property type="entry name" value="5'-nuclease"/>
    <property type="match status" value="1"/>
</dbReference>
<feature type="compositionally biased region" description="Basic and acidic residues" evidence="2">
    <location>
        <begin position="98"/>
        <end position="127"/>
    </location>
</feature>
<evidence type="ECO:0000256" key="2">
    <source>
        <dbReference type="SAM" id="MobiDB-lite"/>
    </source>
</evidence>
<sequence>MEEVATEGPVARHALRDNGATNGMTRQVEALKRQNATLLSSGINDETGARRTSLPSGQRSRSKYHSNTTERKSDYSRGTSFPSSSKVLFDPSKSMPPRRPEAIDSEREREREGGREKLKKRAPEFGRGESSSGKQLFDPTLHDPRSFAPRLSPASNPELSNVSPKMIFRRPAPSSGDGYGIGAGDSLSSDIDGDRERERRKRREGSERGSTLSGKKKDGDTKSKGSRSSEGSESLKDRERGKGRNGTGVKPILKKIHDDIKDLEQELVEIHRRMSQNPDASISVLSNGKVDAFSRTLDSTSDNVAAWVKLIAKHKQLADFHDRFLATLYDPLVPSSYHQLSIKYNIPSRLWQTAFFLILEQLRHAWISNQPSALDLLTDVVYDAYRFYSELLENQALGGLRGAWIEALGDLARYRMTIAFHVSGLEARRDRIKRKSRAEVLEGDDGKSVLSGASIGAEVAQHWDVEDKETWRVTATEWYTMGITEKPGEGRLHHHLALLCRDVKGREGKALHHFVKSMVVTHEYSISRENILPLFDSALQSQRSLPEATALDLFVRLHGMLFTKISLDSFPSVQSRFMERLEEDASLDGISRKATIGQVDWMIMGVVNLAGILQYGASNGLIRKSLAQEGIERRRAQAHAIDEVDEEGIDGERHEELLGDEPFPQLESGIPPITYIQSLSLAFSVFSFVLAHPNRIQGFYQVLNPYITIFLTFLATMFRQPHVGFHLLSYVPWQLLADFTNAANIELVEEKKLANGAPLPEDWLIRGSEWVGRRVYERGFWKGKQTSGRGSFGLTQPQPHSGERFQSEMDVLEANFDSFVNIHEGVVDEIEGTDTTDGPTAVNQRRWKRVAWAVGVMAKSVDGFEIKNGQVIVEGALKEKIERWEQENLAQERQEKETLERKRQEREREELELSLEVQTMEEGQDEEDLAVLVKRLQDLKALASAPTAMSRKARKAANVQKLDAIPGYTMLIFDTNVVLDSLEMLDGIVQGGQWTIVVPLPVVTELDGLSKDPLVGSSARAAVAFLEQRIRTHALCLKIQTTRGNYLSDLLIRTEQRDDIGNASFARTMDDRIVDIAVFARDHFMDRTTLLGMPKPEGQAIRALLVSNDRNMRLKAQAEGVDVASERELMALLARYKS</sequence>
<feature type="coiled-coil region" evidence="1">
    <location>
        <begin position="874"/>
        <end position="921"/>
    </location>
</feature>
<feature type="region of interest" description="Disordered" evidence="2">
    <location>
        <begin position="1"/>
        <end position="251"/>
    </location>
</feature>
<dbReference type="SUPFAM" id="SSF48452">
    <property type="entry name" value="TPR-like"/>
    <property type="match status" value="1"/>
</dbReference>
<dbReference type="GO" id="GO:0070034">
    <property type="term" value="F:telomerase RNA binding"/>
    <property type="evidence" value="ECO:0007669"/>
    <property type="project" value="TreeGrafter"/>
</dbReference>
<keyword evidence="4" id="KW-1185">Reference proteome</keyword>
<protein>
    <submittedName>
        <fullName evidence="3">Uncharacterized protein</fullName>
    </submittedName>
</protein>
<dbReference type="Gene3D" id="1.25.40.10">
    <property type="entry name" value="Tetratricopeptide repeat domain"/>
    <property type="match status" value="1"/>
</dbReference>
<dbReference type="GeneID" id="91087793"/>
<name>A0A1E3IHZ0_9TREE</name>
<dbReference type="EMBL" id="CP143787">
    <property type="protein sequence ID" value="WVN88376.1"/>
    <property type="molecule type" value="Genomic_DNA"/>
</dbReference>
<reference evidence="3" key="3">
    <citation type="submission" date="2024-01" db="EMBL/GenBank/DDBJ databases">
        <authorList>
            <person name="Coelho M.A."/>
            <person name="David-Palma M."/>
            <person name="Shea T."/>
            <person name="Sun S."/>
            <person name="Cuomo C.A."/>
            <person name="Heitman J."/>
        </authorList>
    </citation>
    <scope>NUCLEOTIDE SEQUENCE</scope>
    <source>
        <strain evidence="3">CBS 7841</strain>
    </source>
</reference>
<dbReference type="GO" id="GO:0000184">
    <property type="term" value="P:nuclear-transcribed mRNA catabolic process, nonsense-mediated decay"/>
    <property type="evidence" value="ECO:0007669"/>
    <property type="project" value="TreeGrafter"/>
</dbReference>
<dbReference type="OrthoDB" id="2017974at2759"/>
<dbReference type="SMART" id="SM00670">
    <property type="entry name" value="PINc"/>
    <property type="match status" value="1"/>
</dbReference>
<dbReference type="GO" id="GO:0005697">
    <property type="term" value="C:telomerase holoenzyme complex"/>
    <property type="evidence" value="ECO:0007669"/>
    <property type="project" value="TreeGrafter"/>
</dbReference>
<dbReference type="PANTHER" id="PTHR15696">
    <property type="entry name" value="SMG-7 SUPPRESSOR WITH MORPHOLOGICAL EFFECT ON GENITALIA PROTEIN 7"/>
    <property type="match status" value="1"/>
</dbReference>
<feature type="compositionally biased region" description="Polar residues" evidence="2">
    <location>
        <begin position="34"/>
        <end position="44"/>
    </location>
</feature>
<dbReference type="InterPro" id="IPR018834">
    <property type="entry name" value="DNA/RNA-bd_Est1-type"/>
</dbReference>
<evidence type="ECO:0000313" key="4">
    <source>
        <dbReference type="Proteomes" id="UP000094043"/>
    </source>
</evidence>
<dbReference type="SUPFAM" id="SSF88723">
    <property type="entry name" value="PIN domain-like"/>
    <property type="match status" value="1"/>
</dbReference>
<dbReference type="InterPro" id="IPR002716">
    <property type="entry name" value="PIN_dom"/>
</dbReference>
<dbReference type="PANTHER" id="PTHR15696:SF0">
    <property type="entry name" value="TELOMERASE-BINDING PROTEIN EST1A"/>
    <property type="match status" value="1"/>
</dbReference>
<organism evidence="3 4">
    <name type="scientific">Cryptococcus depauperatus CBS 7841</name>
    <dbReference type="NCBI Taxonomy" id="1295531"/>
    <lineage>
        <taxon>Eukaryota</taxon>
        <taxon>Fungi</taxon>
        <taxon>Dikarya</taxon>
        <taxon>Basidiomycota</taxon>
        <taxon>Agaricomycotina</taxon>
        <taxon>Tremellomycetes</taxon>
        <taxon>Tremellales</taxon>
        <taxon>Cryptococcaceae</taxon>
        <taxon>Cryptococcus</taxon>
    </lineage>
</organism>
<feature type="compositionally biased region" description="Basic and acidic residues" evidence="2">
    <location>
        <begin position="233"/>
        <end position="242"/>
    </location>
</feature>
<feature type="compositionally biased region" description="Polar residues" evidence="2">
    <location>
        <begin position="76"/>
        <end position="86"/>
    </location>
</feature>
<reference evidence="3" key="1">
    <citation type="submission" date="2016-06" db="EMBL/GenBank/DDBJ databases">
        <authorList>
            <person name="Cuomo C."/>
            <person name="Litvintseva A."/>
            <person name="Heitman J."/>
            <person name="Chen Y."/>
            <person name="Sun S."/>
            <person name="Springer D."/>
            <person name="Dromer F."/>
            <person name="Young S."/>
            <person name="Zeng Q."/>
            <person name="Chapman S."/>
            <person name="Gujja S."/>
            <person name="Saif S."/>
            <person name="Birren B."/>
        </authorList>
    </citation>
    <scope>NUCLEOTIDE SEQUENCE</scope>
    <source>
        <strain evidence="3">CBS 7841</strain>
    </source>
</reference>
<dbReference type="InterPro" id="IPR029060">
    <property type="entry name" value="PIN-like_dom_sf"/>
</dbReference>
<dbReference type="InterPro" id="IPR045153">
    <property type="entry name" value="Est1/Ebs1-like"/>
</dbReference>
<dbReference type="VEuPathDB" id="FungiDB:L203_02821"/>
<dbReference type="CDD" id="cd09880">
    <property type="entry name" value="PIN_Smg5-6-like"/>
    <property type="match status" value="1"/>
</dbReference>
<proteinExistence type="predicted"/>
<evidence type="ECO:0000313" key="3">
    <source>
        <dbReference type="EMBL" id="WVN88376.1"/>
    </source>
</evidence>
<dbReference type="RefSeq" id="XP_066069076.1">
    <property type="nucleotide sequence ID" value="XM_066212979.1"/>
</dbReference>
<dbReference type="GO" id="GO:0004540">
    <property type="term" value="F:RNA nuclease activity"/>
    <property type="evidence" value="ECO:0007669"/>
    <property type="project" value="UniProtKB-ARBA"/>
</dbReference>
<dbReference type="AlphaFoldDB" id="A0A1E3IHZ0"/>
<feature type="compositionally biased region" description="Polar residues" evidence="2">
    <location>
        <begin position="153"/>
        <end position="163"/>
    </location>
</feature>
<dbReference type="Proteomes" id="UP000094043">
    <property type="component" value="Chromosome 4"/>
</dbReference>
<keyword evidence="1" id="KW-0175">Coiled coil</keyword>
<dbReference type="KEGG" id="cdep:91087793"/>
<reference evidence="3" key="2">
    <citation type="journal article" date="2022" name="Elife">
        <title>Obligate sexual reproduction of a homothallic fungus closely related to the Cryptococcus pathogenic species complex.</title>
        <authorList>
            <person name="Passer A.R."/>
            <person name="Clancey S.A."/>
            <person name="Shea T."/>
            <person name="David-Palma M."/>
            <person name="Averette A.F."/>
            <person name="Boekhout T."/>
            <person name="Porcel B.M."/>
            <person name="Nowrousian M."/>
            <person name="Cuomo C.A."/>
            <person name="Sun S."/>
            <person name="Heitman J."/>
            <person name="Coelho M.A."/>
        </authorList>
    </citation>
    <scope>NUCLEOTIDE SEQUENCE</scope>
    <source>
        <strain evidence="3">CBS 7841</strain>
    </source>
</reference>
<dbReference type="Pfam" id="PF13638">
    <property type="entry name" value="PIN_4"/>
    <property type="match status" value="1"/>
</dbReference>
<gene>
    <name evidence="3" type="ORF">L203_103582</name>
</gene>
<dbReference type="GO" id="GO:0042162">
    <property type="term" value="F:telomeric DNA binding"/>
    <property type="evidence" value="ECO:0007669"/>
    <property type="project" value="TreeGrafter"/>
</dbReference>
<dbReference type="Pfam" id="PF10373">
    <property type="entry name" value="EST1_DNA_bind"/>
    <property type="match status" value="1"/>
</dbReference>
<evidence type="ECO:0000256" key="1">
    <source>
        <dbReference type="SAM" id="Coils"/>
    </source>
</evidence>
<accession>A0A1E3IHZ0</accession>